<feature type="non-terminal residue" evidence="1">
    <location>
        <position position="1"/>
    </location>
</feature>
<keyword evidence="2" id="KW-1185">Reference proteome</keyword>
<evidence type="ECO:0000313" key="2">
    <source>
        <dbReference type="Proteomes" id="UP001233999"/>
    </source>
</evidence>
<organism evidence="1 2">
    <name type="scientific">Diploptera punctata</name>
    <name type="common">Pacific beetle cockroach</name>
    <dbReference type="NCBI Taxonomy" id="6984"/>
    <lineage>
        <taxon>Eukaryota</taxon>
        <taxon>Metazoa</taxon>
        <taxon>Ecdysozoa</taxon>
        <taxon>Arthropoda</taxon>
        <taxon>Hexapoda</taxon>
        <taxon>Insecta</taxon>
        <taxon>Pterygota</taxon>
        <taxon>Neoptera</taxon>
        <taxon>Polyneoptera</taxon>
        <taxon>Dictyoptera</taxon>
        <taxon>Blattodea</taxon>
        <taxon>Blaberoidea</taxon>
        <taxon>Blaberidae</taxon>
        <taxon>Diplopterinae</taxon>
        <taxon>Diploptera</taxon>
    </lineage>
</organism>
<protein>
    <submittedName>
        <fullName evidence="1">Uncharacterized protein</fullName>
    </submittedName>
</protein>
<reference evidence="1" key="2">
    <citation type="submission" date="2023-05" db="EMBL/GenBank/DDBJ databases">
        <authorList>
            <person name="Fouks B."/>
        </authorList>
    </citation>
    <scope>NUCLEOTIDE SEQUENCE</scope>
    <source>
        <strain evidence="1">Stay&amp;Tobe</strain>
        <tissue evidence="1">Testes</tissue>
    </source>
</reference>
<comment type="caution">
    <text evidence="1">The sequence shown here is derived from an EMBL/GenBank/DDBJ whole genome shotgun (WGS) entry which is preliminary data.</text>
</comment>
<dbReference type="Proteomes" id="UP001233999">
    <property type="component" value="Unassembled WGS sequence"/>
</dbReference>
<gene>
    <name evidence="1" type="ORF">L9F63_016548</name>
</gene>
<feature type="non-terminal residue" evidence="1">
    <location>
        <position position="157"/>
    </location>
</feature>
<accession>A0AAD8EH67</accession>
<reference evidence="1" key="1">
    <citation type="journal article" date="2023" name="IScience">
        <title>Live-bearing cockroach genome reveals convergent evolutionary mechanisms linked to viviparity in insects and beyond.</title>
        <authorList>
            <person name="Fouks B."/>
            <person name="Harrison M.C."/>
            <person name="Mikhailova A.A."/>
            <person name="Marchal E."/>
            <person name="English S."/>
            <person name="Carruthers M."/>
            <person name="Jennings E.C."/>
            <person name="Chiamaka E.L."/>
            <person name="Frigard R.A."/>
            <person name="Pippel M."/>
            <person name="Attardo G.M."/>
            <person name="Benoit J.B."/>
            <person name="Bornberg-Bauer E."/>
            <person name="Tobe S.S."/>
        </authorList>
    </citation>
    <scope>NUCLEOTIDE SEQUENCE</scope>
    <source>
        <strain evidence="1">Stay&amp;Tobe</strain>
    </source>
</reference>
<name>A0AAD8EH67_DIPPU</name>
<evidence type="ECO:0000313" key="1">
    <source>
        <dbReference type="EMBL" id="KAJ9590425.1"/>
    </source>
</evidence>
<proteinExistence type="predicted"/>
<sequence>TLFHTSPLCHSRRISDSGRNMVVLQGKRVRKREIPYSNYVDLPPSSALKDDIWTEFVNSAIPWSIEGRTERLLTQHLYKCGWPFSNSFYTGSTDRLRCLQITRRMKDVLINIILYRPLYIQNVTEMSADISCGRVGNIHTTAATIFTTGSGAISNSN</sequence>
<dbReference type="EMBL" id="JASPKZ010004217">
    <property type="protein sequence ID" value="KAJ9590425.1"/>
    <property type="molecule type" value="Genomic_DNA"/>
</dbReference>
<dbReference type="AlphaFoldDB" id="A0AAD8EH67"/>